<feature type="non-terminal residue" evidence="1">
    <location>
        <position position="1"/>
    </location>
</feature>
<organism evidence="1">
    <name type="scientific">Arion vulgaris</name>
    <dbReference type="NCBI Taxonomy" id="1028688"/>
    <lineage>
        <taxon>Eukaryota</taxon>
        <taxon>Metazoa</taxon>
        <taxon>Spiralia</taxon>
        <taxon>Lophotrochozoa</taxon>
        <taxon>Mollusca</taxon>
        <taxon>Gastropoda</taxon>
        <taxon>Heterobranchia</taxon>
        <taxon>Euthyneura</taxon>
        <taxon>Panpulmonata</taxon>
        <taxon>Eupulmonata</taxon>
        <taxon>Stylommatophora</taxon>
        <taxon>Helicina</taxon>
        <taxon>Arionoidea</taxon>
        <taxon>Arionidae</taxon>
        <taxon>Arion</taxon>
    </lineage>
</organism>
<accession>A0A0B7B1V6</accession>
<reference evidence="1" key="1">
    <citation type="submission" date="2014-12" db="EMBL/GenBank/DDBJ databases">
        <title>Insight into the proteome of Arion vulgaris.</title>
        <authorList>
            <person name="Aradska J."/>
            <person name="Bulat T."/>
            <person name="Smidak R."/>
            <person name="Sarate P."/>
            <person name="Gangsoo J."/>
            <person name="Sialana F."/>
            <person name="Bilban M."/>
            <person name="Lubec G."/>
        </authorList>
    </citation>
    <scope>NUCLEOTIDE SEQUENCE</scope>
    <source>
        <tissue evidence="1">Skin</tissue>
    </source>
</reference>
<dbReference type="EMBL" id="HACG01040123">
    <property type="protein sequence ID" value="CEK86988.1"/>
    <property type="molecule type" value="Transcribed_RNA"/>
</dbReference>
<sequence length="69" mass="8148">KQAEVWTDLMNILQRIESGGLRMEWVDSIQIYISKQRLGCAHLDLLECMETSVLTFMQTMPRFKQAEVW</sequence>
<feature type="non-terminal residue" evidence="1">
    <location>
        <position position="69"/>
    </location>
</feature>
<evidence type="ECO:0000313" key="1">
    <source>
        <dbReference type="EMBL" id="CEK86988.1"/>
    </source>
</evidence>
<gene>
    <name evidence="1" type="primary">ORF156696</name>
</gene>
<dbReference type="AlphaFoldDB" id="A0A0B7B1V6"/>
<proteinExistence type="predicted"/>
<protein>
    <submittedName>
        <fullName evidence="1">Uncharacterized protein</fullName>
    </submittedName>
</protein>
<name>A0A0B7B1V6_9EUPU</name>